<gene>
    <name evidence="3" type="ORF">CUNI_LOCUS12016</name>
</gene>
<dbReference type="PANTHER" id="PTHR13490:SF0">
    <property type="entry name" value="SMALL RIBOSOMAL SUBUNIT PROTEIN MS35"/>
    <property type="match status" value="1"/>
</dbReference>
<proteinExistence type="predicted"/>
<sequence length="361" mass="41666">MSQVGLITSRRTLQGCMRSVFTTSHHERSETAHDVKSSNNEEGEFRVYKIDGLDATHTERRTKRPPKTPAVPRFRSMPVDQDWTDVWPSAATFKWSVVPFPVRQGYVKNSADNKGVIPSKYANLELMKGPNFLHLTPAHVKKHCAALKKFCTQWPEGLETDERCRRHFPIESVTTSYVFAAPSVRDPRSRIATIKFHLSDLELDYHAKDKFIRLVGDKYNKGTDEVTFESDRCPLKSQNMEYLKFVLTAVYFESWKKESWEDLKTLDDMEKYIWDLNVSKKNCLSILKQIKAVDDVSSSDERWLNYLSVDVSDEEAVCSLPEVADYKKSVEELFCEDENIQTINNYKNSVKKLLNIQGEVS</sequence>
<dbReference type="PANTHER" id="PTHR13490">
    <property type="entry name" value="MITOCHONDRIAL 28S RIBOSOMAL PROTEIN S28"/>
    <property type="match status" value="1"/>
</dbReference>
<dbReference type="GO" id="GO:0005763">
    <property type="term" value="C:mitochondrial small ribosomal subunit"/>
    <property type="evidence" value="ECO:0007669"/>
    <property type="project" value="TreeGrafter"/>
</dbReference>
<protein>
    <recommendedName>
        <fullName evidence="2">Small ribosomal subunit protein mS35 mitochondrial conserved domain-containing protein</fullName>
    </recommendedName>
</protein>
<comment type="caution">
    <text evidence="3">The sequence shown here is derived from an EMBL/GenBank/DDBJ whole genome shotgun (WGS) entry which is preliminary data.</text>
</comment>
<dbReference type="InterPro" id="IPR019349">
    <property type="entry name" value="Ribosomal_mS35_mit"/>
</dbReference>
<organism evidence="3 4">
    <name type="scientific">Candidula unifasciata</name>
    <dbReference type="NCBI Taxonomy" id="100452"/>
    <lineage>
        <taxon>Eukaryota</taxon>
        <taxon>Metazoa</taxon>
        <taxon>Spiralia</taxon>
        <taxon>Lophotrochozoa</taxon>
        <taxon>Mollusca</taxon>
        <taxon>Gastropoda</taxon>
        <taxon>Heterobranchia</taxon>
        <taxon>Euthyneura</taxon>
        <taxon>Panpulmonata</taxon>
        <taxon>Eupulmonata</taxon>
        <taxon>Stylommatophora</taxon>
        <taxon>Helicina</taxon>
        <taxon>Helicoidea</taxon>
        <taxon>Geomitridae</taxon>
        <taxon>Candidula</taxon>
    </lineage>
</organism>
<evidence type="ECO:0000313" key="3">
    <source>
        <dbReference type="EMBL" id="CAG5126458.1"/>
    </source>
</evidence>
<reference evidence="3" key="1">
    <citation type="submission" date="2021-04" db="EMBL/GenBank/DDBJ databases">
        <authorList>
            <consortium name="Molecular Ecology Group"/>
        </authorList>
    </citation>
    <scope>NUCLEOTIDE SEQUENCE</scope>
</reference>
<dbReference type="GO" id="GO:0032543">
    <property type="term" value="P:mitochondrial translation"/>
    <property type="evidence" value="ECO:0007669"/>
    <property type="project" value="InterPro"/>
</dbReference>
<feature type="region of interest" description="Disordered" evidence="1">
    <location>
        <begin position="56"/>
        <end position="75"/>
    </location>
</feature>
<keyword evidence="4" id="KW-1185">Reference proteome</keyword>
<accession>A0A8S3ZE52</accession>
<evidence type="ECO:0000313" key="4">
    <source>
        <dbReference type="Proteomes" id="UP000678393"/>
    </source>
</evidence>
<dbReference type="EMBL" id="CAJHNH020002367">
    <property type="protein sequence ID" value="CAG5126458.1"/>
    <property type="molecule type" value="Genomic_DNA"/>
</dbReference>
<evidence type="ECO:0000256" key="1">
    <source>
        <dbReference type="SAM" id="MobiDB-lite"/>
    </source>
</evidence>
<evidence type="ECO:0000259" key="2">
    <source>
        <dbReference type="Pfam" id="PF10213"/>
    </source>
</evidence>
<dbReference type="OrthoDB" id="283424at2759"/>
<dbReference type="AlphaFoldDB" id="A0A8S3ZE52"/>
<dbReference type="InterPro" id="IPR039848">
    <property type="entry name" value="Ribosomal_mS35_mt"/>
</dbReference>
<dbReference type="Pfam" id="PF10213">
    <property type="entry name" value="MRP-S28"/>
    <property type="match status" value="1"/>
</dbReference>
<feature type="domain" description="Small ribosomal subunit protein mS35 mitochondrial conserved" evidence="2">
    <location>
        <begin position="185"/>
        <end position="263"/>
    </location>
</feature>
<name>A0A8S3ZE52_9EUPU</name>
<dbReference type="Proteomes" id="UP000678393">
    <property type="component" value="Unassembled WGS sequence"/>
</dbReference>
<dbReference type="GO" id="GO:0003735">
    <property type="term" value="F:structural constituent of ribosome"/>
    <property type="evidence" value="ECO:0007669"/>
    <property type="project" value="InterPro"/>
</dbReference>